<protein>
    <submittedName>
        <fullName evidence="2">Uncharacterized protein</fullName>
    </submittedName>
</protein>
<proteinExistence type="predicted"/>
<accession>A0A484KXN0</accession>
<name>A0A484KXN0_9ASTE</name>
<evidence type="ECO:0000313" key="3">
    <source>
        <dbReference type="Proteomes" id="UP000595140"/>
    </source>
</evidence>
<gene>
    <name evidence="2" type="ORF">CCAM_LOCUS8912</name>
</gene>
<evidence type="ECO:0000256" key="1">
    <source>
        <dbReference type="SAM" id="MobiDB-lite"/>
    </source>
</evidence>
<feature type="compositionally biased region" description="Polar residues" evidence="1">
    <location>
        <begin position="29"/>
        <end position="40"/>
    </location>
</feature>
<sequence length="106" mass="11141">MKTSTSSGDHDSGELWRARGWSRRRTASEPASPSGSALTMTNQVPLAIPAVRQLLATAGQRRGSSLFRRTTPIIPATSLHVPAIPGSGGNLGSRNGSGNGMNLFRQ</sequence>
<evidence type="ECO:0000313" key="2">
    <source>
        <dbReference type="EMBL" id="VFQ67136.1"/>
    </source>
</evidence>
<feature type="region of interest" description="Disordered" evidence="1">
    <location>
        <begin position="1"/>
        <end position="40"/>
    </location>
</feature>
<dbReference type="Proteomes" id="UP000595140">
    <property type="component" value="Unassembled WGS sequence"/>
</dbReference>
<organism evidence="2 3">
    <name type="scientific">Cuscuta campestris</name>
    <dbReference type="NCBI Taxonomy" id="132261"/>
    <lineage>
        <taxon>Eukaryota</taxon>
        <taxon>Viridiplantae</taxon>
        <taxon>Streptophyta</taxon>
        <taxon>Embryophyta</taxon>
        <taxon>Tracheophyta</taxon>
        <taxon>Spermatophyta</taxon>
        <taxon>Magnoliopsida</taxon>
        <taxon>eudicotyledons</taxon>
        <taxon>Gunneridae</taxon>
        <taxon>Pentapetalae</taxon>
        <taxon>asterids</taxon>
        <taxon>lamiids</taxon>
        <taxon>Solanales</taxon>
        <taxon>Convolvulaceae</taxon>
        <taxon>Cuscuteae</taxon>
        <taxon>Cuscuta</taxon>
        <taxon>Cuscuta subgen. Grammica</taxon>
        <taxon>Cuscuta sect. Cleistogrammica</taxon>
    </lineage>
</organism>
<feature type="compositionally biased region" description="Basic and acidic residues" evidence="1">
    <location>
        <begin position="8"/>
        <end position="17"/>
    </location>
</feature>
<reference evidence="2 3" key="1">
    <citation type="submission" date="2018-04" db="EMBL/GenBank/DDBJ databases">
        <authorList>
            <person name="Vogel A."/>
        </authorList>
    </citation>
    <scope>NUCLEOTIDE SEQUENCE [LARGE SCALE GENOMIC DNA]</scope>
</reference>
<dbReference type="EMBL" id="OOIL02000571">
    <property type="protein sequence ID" value="VFQ67136.1"/>
    <property type="molecule type" value="Genomic_DNA"/>
</dbReference>
<feature type="compositionally biased region" description="Gly residues" evidence="1">
    <location>
        <begin position="86"/>
        <end position="99"/>
    </location>
</feature>
<keyword evidence="3" id="KW-1185">Reference proteome</keyword>
<dbReference type="AlphaFoldDB" id="A0A484KXN0"/>
<feature type="region of interest" description="Disordered" evidence="1">
    <location>
        <begin position="78"/>
        <end position="106"/>
    </location>
</feature>